<dbReference type="InterPro" id="IPR012675">
    <property type="entry name" value="Beta-grasp_dom_sf"/>
</dbReference>
<dbReference type="EMBL" id="CP000505">
    <property type="protein sequence ID" value="ABL77584.1"/>
    <property type="molecule type" value="Genomic_DNA"/>
</dbReference>
<dbReference type="Pfam" id="PF02597">
    <property type="entry name" value="ThiS"/>
    <property type="match status" value="1"/>
</dbReference>
<sequence length="111" mass="12621">MFEAKSSRKKFLNLRRNSLHVRVHVKFLLFATLRDKYGVPEVSVDCDGSLRGCVEEAARILGRDFVEEVFEGDDYRRDRIILVNGRHIQFVQSTQLKDGDVVAVFPPIAGG</sequence>
<evidence type="ECO:0000313" key="1">
    <source>
        <dbReference type="EMBL" id="ABL77584.1"/>
    </source>
</evidence>
<dbReference type="AlphaFoldDB" id="A1RWK4"/>
<dbReference type="STRING" id="368408.Tpen_0174"/>
<dbReference type="KEGG" id="tpe:Tpen_0174"/>
<dbReference type="InterPro" id="IPR016155">
    <property type="entry name" value="Mopterin_synth/thiamin_S_b"/>
</dbReference>
<dbReference type="eggNOG" id="arCOG00536">
    <property type="taxonomic scope" value="Archaea"/>
</dbReference>
<dbReference type="Proteomes" id="UP000000641">
    <property type="component" value="Chromosome"/>
</dbReference>
<keyword evidence="2" id="KW-1185">Reference proteome</keyword>
<dbReference type="InterPro" id="IPR010038">
    <property type="entry name" value="MoaD_arc-typ"/>
</dbReference>
<organism evidence="1 2">
    <name type="scientific">Thermofilum pendens (strain DSM 2475 / Hrk 5)</name>
    <dbReference type="NCBI Taxonomy" id="368408"/>
    <lineage>
        <taxon>Archaea</taxon>
        <taxon>Thermoproteota</taxon>
        <taxon>Thermoprotei</taxon>
        <taxon>Thermofilales</taxon>
        <taxon>Thermofilaceae</taxon>
        <taxon>Thermofilum</taxon>
    </lineage>
</organism>
<name>A1RWK4_THEPD</name>
<dbReference type="NCBIfam" id="TIGR01687">
    <property type="entry name" value="moaD_arch"/>
    <property type="match status" value="1"/>
</dbReference>
<gene>
    <name evidence="1" type="ordered locus">Tpen_0174</name>
</gene>
<evidence type="ECO:0000313" key="2">
    <source>
        <dbReference type="Proteomes" id="UP000000641"/>
    </source>
</evidence>
<dbReference type="EnsemblBacteria" id="ABL77584">
    <property type="protein sequence ID" value="ABL77584"/>
    <property type="gene ID" value="Tpen_0174"/>
</dbReference>
<dbReference type="HOGENOM" id="CLU_114601_1_2_2"/>
<protein>
    <submittedName>
        <fullName evidence="1">MoaD family protein</fullName>
    </submittedName>
</protein>
<dbReference type="SUPFAM" id="SSF54285">
    <property type="entry name" value="MoaD/ThiS"/>
    <property type="match status" value="1"/>
</dbReference>
<reference evidence="2" key="1">
    <citation type="journal article" date="2008" name="J. Bacteriol.">
        <title>Genome sequence of Thermofilum pendens reveals an exceptional loss of biosynthetic pathways without genome reduction.</title>
        <authorList>
            <person name="Anderson I."/>
            <person name="Rodriguez J."/>
            <person name="Susanti D."/>
            <person name="Porat I."/>
            <person name="Reich C."/>
            <person name="Ulrich L.E."/>
            <person name="Elkins J.G."/>
            <person name="Mavromatis K."/>
            <person name="Lykidis A."/>
            <person name="Kim E."/>
            <person name="Thompson L.S."/>
            <person name="Nolan M."/>
            <person name="Land M."/>
            <person name="Copeland A."/>
            <person name="Lapidus A."/>
            <person name="Lucas S."/>
            <person name="Detter C."/>
            <person name="Zhulin I.B."/>
            <person name="Olsen G.J."/>
            <person name="Whitman W."/>
            <person name="Mukhopadhyay B."/>
            <person name="Bristow J."/>
            <person name="Kyrpides N."/>
        </authorList>
    </citation>
    <scope>NUCLEOTIDE SEQUENCE [LARGE SCALE GENOMIC DNA]</scope>
    <source>
        <strain evidence="2">DSM 2475 / Hrk 5</strain>
    </source>
</reference>
<dbReference type="InterPro" id="IPR003749">
    <property type="entry name" value="ThiS/MoaD-like"/>
</dbReference>
<proteinExistence type="predicted"/>
<accession>A1RWK4</accession>
<dbReference type="Gene3D" id="3.10.20.30">
    <property type="match status" value="1"/>
</dbReference>